<keyword evidence="4 13" id="KW-0645">Protease</keyword>
<dbReference type="InterPro" id="IPR041489">
    <property type="entry name" value="PDZ_6"/>
</dbReference>
<accession>A0A1I3QV19</accession>
<keyword evidence="14" id="KW-1185">Reference proteome</keyword>
<dbReference type="STRING" id="1576369.SAMN05421753_11930"/>
<dbReference type="InterPro" id="IPR036034">
    <property type="entry name" value="PDZ_sf"/>
</dbReference>
<reference evidence="14" key="1">
    <citation type="submission" date="2016-10" db="EMBL/GenBank/DDBJ databases">
        <authorList>
            <person name="Varghese N."/>
            <person name="Submissions S."/>
        </authorList>
    </citation>
    <scope>NUCLEOTIDE SEQUENCE [LARGE SCALE GENOMIC DNA]</scope>
    <source>
        <strain evidence="14">DSM 26348</strain>
    </source>
</reference>
<name>A0A1I3QV19_9PLAN</name>
<keyword evidence="7" id="KW-0862">Zinc</keyword>
<dbReference type="GO" id="GO:0004222">
    <property type="term" value="F:metalloendopeptidase activity"/>
    <property type="evidence" value="ECO:0007669"/>
    <property type="project" value="InterPro"/>
</dbReference>
<dbReference type="SUPFAM" id="SSF50156">
    <property type="entry name" value="PDZ domain-like"/>
    <property type="match status" value="3"/>
</dbReference>
<dbReference type="SMART" id="SM00228">
    <property type="entry name" value="PDZ"/>
    <property type="match status" value="3"/>
</dbReference>
<dbReference type="InterPro" id="IPR001478">
    <property type="entry name" value="PDZ"/>
</dbReference>
<comment type="similarity">
    <text evidence="3">Belongs to the peptidase M50B family.</text>
</comment>
<feature type="domain" description="PDZ" evidence="12">
    <location>
        <begin position="301"/>
        <end position="378"/>
    </location>
</feature>
<gene>
    <name evidence="13" type="ORF">SAMN05421753_11930</name>
</gene>
<evidence type="ECO:0000256" key="5">
    <source>
        <dbReference type="ARBA" id="ARBA00022692"/>
    </source>
</evidence>
<dbReference type="NCBIfam" id="TIGR00054">
    <property type="entry name" value="RIP metalloprotease RseP"/>
    <property type="match status" value="1"/>
</dbReference>
<evidence type="ECO:0000256" key="6">
    <source>
        <dbReference type="ARBA" id="ARBA00022801"/>
    </source>
</evidence>
<dbReference type="PROSITE" id="PS50106">
    <property type="entry name" value="PDZ"/>
    <property type="match status" value="1"/>
</dbReference>
<evidence type="ECO:0000256" key="8">
    <source>
        <dbReference type="ARBA" id="ARBA00022989"/>
    </source>
</evidence>
<evidence type="ECO:0000256" key="9">
    <source>
        <dbReference type="ARBA" id="ARBA00023049"/>
    </source>
</evidence>
<proteinExistence type="inferred from homology"/>
<evidence type="ECO:0000259" key="12">
    <source>
        <dbReference type="PROSITE" id="PS50106"/>
    </source>
</evidence>
<dbReference type="AlphaFoldDB" id="A0A1I3QV19"/>
<protein>
    <submittedName>
        <fullName evidence="13">Regulator of sigma E protease</fullName>
    </submittedName>
</protein>
<evidence type="ECO:0000256" key="1">
    <source>
        <dbReference type="ARBA" id="ARBA00001947"/>
    </source>
</evidence>
<evidence type="ECO:0000256" key="4">
    <source>
        <dbReference type="ARBA" id="ARBA00022670"/>
    </source>
</evidence>
<dbReference type="Pfam" id="PF17820">
    <property type="entry name" value="PDZ_6"/>
    <property type="match status" value="1"/>
</dbReference>
<comment type="subcellular location">
    <subcellularLocation>
        <location evidence="2">Membrane</location>
        <topology evidence="2">Multi-pass membrane protein</topology>
    </subcellularLocation>
</comment>
<evidence type="ECO:0000313" key="13">
    <source>
        <dbReference type="EMBL" id="SFJ36947.1"/>
    </source>
</evidence>
<dbReference type="EMBL" id="FOQD01000019">
    <property type="protein sequence ID" value="SFJ36947.1"/>
    <property type="molecule type" value="Genomic_DNA"/>
</dbReference>
<dbReference type="InterPro" id="IPR004387">
    <property type="entry name" value="Pept_M50_Zn"/>
</dbReference>
<dbReference type="InterPro" id="IPR008915">
    <property type="entry name" value="Peptidase_M50"/>
</dbReference>
<dbReference type="Gene3D" id="2.30.42.10">
    <property type="match status" value="3"/>
</dbReference>
<dbReference type="GO" id="GO:0016020">
    <property type="term" value="C:membrane"/>
    <property type="evidence" value="ECO:0007669"/>
    <property type="project" value="UniProtKB-SubCell"/>
</dbReference>
<comment type="cofactor">
    <cofactor evidence="1">
        <name>Zn(2+)</name>
        <dbReference type="ChEBI" id="CHEBI:29105"/>
    </cofactor>
</comment>
<organism evidence="13 14">
    <name type="scientific">Planctomicrobium piriforme</name>
    <dbReference type="NCBI Taxonomy" id="1576369"/>
    <lineage>
        <taxon>Bacteria</taxon>
        <taxon>Pseudomonadati</taxon>
        <taxon>Planctomycetota</taxon>
        <taxon>Planctomycetia</taxon>
        <taxon>Planctomycetales</taxon>
        <taxon>Planctomycetaceae</taxon>
        <taxon>Planctomicrobium</taxon>
    </lineage>
</organism>
<evidence type="ECO:0000256" key="7">
    <source>
        <dbReference type="ARBA" id="ARBA00022833"/>
    </source>
</evidence>
<sequence>MDFVNVTLSALRIPDPLTVLFVAIGLGLVIFFHELGHFLVAKWCGVYVERFSIGFGAPILSWKWGETEYALGWLPFGGYVKMLGQDDMDPAQMTDDHVAENPRSYTAKNVPQRMAIISAGVIMNIITGTLFFVLVFTWGIMKVDRVAGYVQVGMPAWRNGIRSGDTITSINGGAVDDFDDITRRTTLSRGPIHITGHHEDGQTFDMTLTPEISGIRKIIGIGPAHSLTVIEPTDQAGITPTVPGTAAATADIKFGDKITAVSGQTVKDAQELLSVLNKKAGDAVDFEITRLDSDQKPKTLSVTVPAEPFVELGVKMGMGKIVAMRKDSIAEKAGLKAGDRIAKVNGQDVGVDLDPFRLTETFSKNAGQPVTVTVRRETEGEPETLELTMVPEDRGAWSEPPIAEFSPISIPSIGVAYHLVPTVLSVTEGSPAAEKVNPRDTIISMKLIPEPGAPKDSLGDQPQSILIGEKNWAYAFWMLQEYGRTRSVQLTVKPATADPEHTVDITPAPSKDWYLPTTRGIRFSVLETLRKADSIPQAAAMGVRYTINSVEDIYLTLRGLFTRDISPKGLSGPIGIAKLAYTFASVGLTHFVLFLGIISINLAVINFLPIPVLDGGHMVFLLWEGLSRKKPSEAVVATATYCGLAFVLGLFVFVIYLDIFVSKI</sequence>
<dbReference type="Proteomes" id="UP000199518">
    <property type="component" value="Unassembled WGS sequence"/>
</dbReference>
<evidence type="ECO:0000313" key="14">
    <source>
        <dbReference type="Proteomes" id="UP000199518"/>
    </source>
</evidence>
<feature type="transmembrane region" description="Helical" evidence="11">
    <location>
        <begin position="115"/>
        <end position="141"/>
    </location>
</feature>
<evidence type="ECO:0000256" key="10">
    <source>
        <dbReference type="ARBA" id="ARBA00023136"/>
    </source>
</evidence>
<feature type="transmembrane region" description="Helical" evidence="11">
    <location>
        <begin position="591"/>
        <end position="613"/>
    </location>
</feature>
<dbReference type="Pfam" id="PF02163">
    <property type="entry name" value="Peptidase_M50"/>
    <property type="match status" value="1"/>
</dbReference>
<dbReference type="CDD" id="cd06163">
    <property type="entry name" value="S2P-M50_PDZ_RseP-like"/>
    <property type="match status" value="1"/>
</dbReference>
<keyword evidence="9" id="KW-0482">Metalloprotease</keyword>
<evidence type="ECO:0000256" key="11">
    <source>
        <dbReference type="SAM" id="Phobius"/>
    </source>
</evidence>
<feature type="transmembrane region" description="Helical" evidence="11">
    <location>
        <begin position="634"/>
        <end position="657"/>
    </location>
</feature>
<dbReference type="RefSeq" id="WP_175517708.1">
    <property type="nucleotide sequence ID" value="NZ_FOQD01000019.1"/>
</dbReference>
<evidence type="ECO:0000256" key="2">
    <source>
        <dbReference type="ARBA" id="ARBA00004141"/>
    </source>
</evidence>
<dbReference type="GO" id="GO:0006508">
    <property type="term" value="P:proteolysis"/>
    <property type="evidence" value="ECO:0007669"/>
    <property type="project" value="UniProtKB-KW"/>
</dbReference>
<dbReference type="PANTHER" id="PTHR42837">
    <property type="entry name" value="REGULATOR OF SIGMA-E PROTEASE RSEP"/>
    <property type="match status" value="1"/>
</dbReference>
<feature type="transmembrane region" description="Helical" evidence="11">
    <location>
        <begin position="20"/>
        <end position="40"/>
    </location>
</feature>
<keyword evidence="8 11" id="KW-1133">Transmembrane helix</keyword>
<keyword evidence="10 11" id="KW-0472">Membrane</keyword>
<evidence type="ECO:0000256" key="3">
    <source>
        <dbReference type="ARBA" id="ARBA00007931"/>
    </source>
</evidence>
<dbReference type="PANTHER" id="PTHR42837:SF2">
    <property type="entry name" value="MEMBRANE METALLOPROTEASE ARASP2, CHLOROPLASTIC-RELATED"/>
    <property type="match status" value="1"/>
</dbReference>
<keyword evidence="6" id="KW-0378">Hydrolase</keyword>
<keyword evidence="5 11" id="KW-0812">Transmembrane</keyword>